<dbReference type="EMBL" id="BPLR01000993">
    <property type="protein sequence ID" value="GIY99011.1"/>
    <property type="molecule type" value="Genomic_DNA"/>
</dbReference>
<proteinExistence type="predicted"/>
<sequence length="97" mass="11605">MMHAVTLQITLQKMKTEEKKTARERSTSGSTQLRKRRFRPMSSRGGRCAPFRLMILRRERRQYTNDLFQRGNVPSRDGKRKEMPTFLHYLCQPVRFS</sequence>
<reference evidence="2 3" key="1">
    <citation type="submission" date="2021-06" db="EMBL/GenBank/DDBJ databases">
        <title>Caerostris extrusa draft genome.</title>
        <authorList>
            <person name="Kono N."/>
            <person name="Arakawa K."/>
        </authorList>
    </citation>
    <scope>NUCLEOTIDE SEQUENCE [LARGE SCALE GENOMIC DNA]</scope>
</reference>
<keyword evidence="3" id="KW-1185">Reference proteome</keyword>
<feature type="region of interest" description="Disordered" evidence="1">
    <location>
        <begin position="1"/>
        <end position="46"/>
    </location>
</feature>
<evidence type="ECO:0000313" key="3">
    <source>
        <dbReference type="Proteomes" id="UP001054945"/>
    </source>
</evidence>
<evidence type="ECO:0000313" key="2">
    <source>
        <dbReference type="EMBL" id="GIY99011.1"/>
    </source>
</evidence>
<dbReference type="Proteomes" id="UP001054945">
    <property type="component" value="Unassembled WGS sequence"/>
</dbReference>
<evidence type="ECO:0000256" key="1">
    <source>
        <dbReference type="SAM" id="MobiDB-lite"/>
    </source>
</evidence>
<gene>
    <name evidence="2" type="ORF">CEXT_406991</name>
</gene>
<protein>
    <submittedName>
        <fullName evidence="2">Uncharacterized protein</fullName>
    </submittedName>
</protein>
<dbReference type="AlphaFoldDB" id="A0AAV4XVD7"/>
<comment type="caution">
    <text evidence="2">The sequence shown here is derived from an EMBL/GenBank/DDBJ whole genome shotgun (WGS) entry which is preliminary data.</text>
</comment>
<name>A0AAV4XVD7_CAEEX</name>
<organism evidence="2 3">
    <name type="scientific">Caerostris extrusa</name>
    <name type="common">Bark spider</name>
    <name type="synonym">Caerostris bankana</name>
    <dbReference type="NCBI Taxonomy" id="172846"/>
    <lineage>
        <taxon>Eukaryota</taxon>
        <taxon>Metazoa</taxon>
        <taxon>Ecdysozoa</taxon>
        <taxon>Arthropoda</taxon>
        <taxon>Chelicerata</taxon>
        <taxon>Arachnida</taxon>
        <taxon>Araneae</taxon>
        <taxon>Araneomorphae</taxon>
        <taxon>Entelegynae</taxon>
        <taxon>Araneoidea</taxon>
        <taxon>Araneidae</taxon>
        <taxon>Caerostris</taxon>
    </lineage>
</organism>
<accession>A0AAV4XVD7</accession>
<feature type="compositionally biased region" description="Basic and acidic residues" evidence="1">
    <location>
        <begin position="14"/>
        <end position="26"/>
    </location>
</feature>